<keyword evidence="2" id="KW-1185">Reference proteome</keyword>
<evidence type="ECO:0000313" key="1">
    <source>
        <dbReference type="EMBL" id="MFC4981675.1"/>
    </source>
</evidence>
<sequence length="50" mass="5226">MAAVLCRDARVSVADAAREARVVSAVMFLAMAASVNVAASVDETLCDIRE</sequence>
<proteinExistence type="predicted"/>
<dbReference type="RefSeq" id="WP_157841692.1">
    <property type="nucleotide sequence ID" value="NZ_JBFAGR010000011.1"/>
</dbReference>
<name>A0ABV9VHS6_STRAZ</name>
<organism evidence="1 2">
    <name type="scientific">Streptomyces atroolivaceus</name>
    <dbReference type="NCBI Taxonomy" id="66869"/>
    <lineage>
        <taxon>Bacteria</taxon>
        <taxon>Bacillati</taxon>
        <taxon>Actinomycetota</taxon>
        <taxon>Actinomycetes</taxon>
        <taxon>Kitasatosporales</taxon>
        <taxon>Streptomycetaceae</taxon>
        <taxon>Streptomyces</taxon>
    </lineage>
</organism>
<dbReference type="Proteomes" id="UP001595908">
    <property type="component" value="Unassembled WGS sequence"/>
</dbReference>
<dbReference type="GeneID" id="43426535"/>
<gene>
    <name evidence="1" type="ORF">ACFPL4_25500</name>
</gene>
<dbReference type="EMBL" id="JBHSJE010000008">
    <property type="protein sequence ID" value="MFC4981675.1"/>
    <property type="molecule type" value="Genomic_DNA"/>
</dbReference>
<accession>A0ABV9VHS6</accession>
<protein>
    <submittedName>
        <fullName evidence="1">Uncharacterized protein</fullName>
    </submittedName>
</protein>
<reference evidence="2" key="1">
    <citation type="journal article" date="2019" name="Int. J. Syst. Evol. Microbiol.">
        <title>The Global Catalogue of Microorganisms (GCM) 10K type strain sequencing project: providing services to taxonomists for standard genome sequencing and annotation.</title>
        <authorList>
            <consortium name="The Broad Institute Genomics Platform"/>
            <consortium name="The Broad Institute Genome Sequencing Center for Infectious Disease"/>
            <person name="Wu L."/>
            <person name="Ma J."/>
        </authorList>
    </citation>
    <scope>NUCLEOTIDE SEQUENCE [LARGE SCALE GENOMIC DNA]</scope>
    <source>
        <strain evidence="2">ICMP 257</strain>
    </source>
</reference>
<evidence type="ECO:0000313" key="2">
    <source>
        <dbReference type="Proteomes" id="UP001595908"/>
    </source>
</evidence>
<comment type="caution">
    <text evidence="1">The sequence shown here is derived from an EMBL/GenBank/DDBJ whole genome shotgun (WGS) entry which is preliminary data.</text>
</comment>